<feature type="transmembrane region" description="Helical" evidence="1">
    <location>
        <begin position="402"/>
        <end position="421"/>
    </location>
</feature>
<feature type="transmembrane region" description="Helical" evidence="1">
    <location>
        <begin position="80"/>
        <end position="98"/>
    </location>
</feature>
<feature type="transmembrane region" description="Helical" evidence="1">
    <location>
        <begin position="203"/>
        <end position="224"/>
    </location>
</feature>
<evidence type="ECO:0000256" key="1">
    <source>
        <dbReference type="SAM" id="Phobius"/>
    </source>
</evidence>
<keyword evidence="4" id="KW-1185">Reference proteome</keyword>
<evidence type="ECO:0000313" key="4">
    <source>
        <dbReference type="Proteomes" id="UP000829194"/>
    </source>
</evidence>
<dbReference type="InterPro" id="IPR054288">
    <property type="entry name" value="DUF7024"/>
</dbReference>
<protein>
    <submittedName>
        <fullName evidence="3">Glycosyltransferase family 39 protein</fullName>
    </submittedName>
</protein>
<keyword evidence="1" id="KW-0472">Membrane</keyword>
<gene>
    <name evidence="3" type="ORF">MOV92_12220</name>
</gene>
<proteinExistence type="predicted"/>
<feature type="transmembrane region" description="Helical" evidence="1">
    <location>
        <begin position="296"/>
        <end position="317"/>
    </location>
</feature>
<dbReference type="Proteomes" id="UP000829194">
    <property type="component" value="Chromosome"/>
</dbReference>
<feature type="transmembrane region" description="Helical" evidence="1">
    <location>
        <begin position="12"/>
        <end position="30"/>
    </location>
</feature>
<feature type="transmembrane region" description="Helical" evidence="1">
    <location>
        <begin position="362"/>
        <end position="382"/>
    </location>
</feature>
<feature type="domain" description="DUF7024" evidence="2">
    <location>
        <begin position="551"/>
        <end position="676"/>
    </location>
</feature>
<evidence type="ECO:0000259" key="2">
    <source>
        <dbReference type="Pfam" id="PF22895"/>
    </source>
</evidence>
<keyword evidence="1" id="KW-1133">Transmembrane helix</keyword>
<feature type="transmembrane region" description="Helical" evidence="1">
    <location>
        <begin position="428"/>
        <end position="447"/>
    </location>
</feature>
<evidence type="ECO:0000313" key="3">
    <source>
        <dbReference type="EMBL" id="UNP31964.1"/>
    </source>
</evidence>
<feature type="transmembrane region" description="Helical" evidence="1">
    <location>
        <begin position="163"/>
        <end position="191"/>
    </location>
</feature>
<feature type="transmembrane region" description="Helical" evidence="1">
    <location>
        <begin position="332"/>
        <end position="350"/>
    </location>
</feature>
<dbReference type="Pfam" id="PF22895">
    <property type="entry name" value="DUF7024"/>
    <property type="match status" value="1"/>
</dbReference>
<feature type="transmembrane region" description="Helical" evidence="1">
    <location>
        <begin position="110"/>
        <end position="129"/>
    </location>
</feature>
<dbReference type="EMBL" id="CP093547">
    <property type="protein sequence ID" value="UNP31964.1"/>
    <property type="molecule type" value="Genomic_DNA"/>
</dbReference>
<sequence>MKLDQPTRFNHWNAVLALGAVAVLAAIIARDTGLYASVFGDEWTYSSNSRLAPIADAKIPSYLYLWIFRLTNQCGADFLSCARWLNAIFFVAAAPFIYAVLKPYTSPGKAVALTLVAIAAPANSFTTLFMPESLYFFMFWVLSFMALRPYAARPWRYAAQCGAVLGLMCLVKLHALFLLGGLCAFVLIDALWPGVRGRLKPALIVLAATVAVFFAVRFGLGYVLGGKGALSLMGEFYSTQANVSKGQLPLDALIWNTMKSGWGHVIGLCMLFGPLLVAAVFNLVRGNDEQSQRARSAVLFGLTMLAALVTITAYFTASMSYSENIGRLHQRYYDFCLPLLLLGPLAWRGLEAHPAAWKQALTRAATVIIALLMLYAATIGLRLYTPYFVDSPELSWVQGRRLLPALVGGIGAIACLSFIFGHWRKARLAALGYYVLIVAAGTAAATVTTRSRTYADVFVQAGQLLRTQYPDVARHGQLVGDQHAGLLKAKFYADSNALEVVATNPSGSFDKGLDWTRDSAVLFDDWELPPGSYHRKRAYEGFTVYWLRKRDTLDFSKPLPASVKSAQGLAAPESFGRWSQGKEVVLVLNEPISGDLQVTVEASAFGPNVGQTFAIALGDVEQPLQLGTTAQVHTLYFPDVVDARSLVIRVPQPTSPQQLGIGQDPRLLGISLVRLSMGPKNNQPVRVCDRLAADCHAAADGGPSGQPQK</sequence>
<dbReference type="RefSeq" id="WP_057943045.1">
    <property type="nucleotide sequence ID" value="NZ_CP011131.1"/>
</dbReference>
<name>A0ABY3XJY1_9GAMM</name>
<reference evidence="3 4" key="1">
    <citation type="submission" date="2022-03" db="EMBL/GenBank/DDBJ databases">
        <title>Complete genome sequence of Lysobacter capsici VKM B-2533 and Lysobacter gummosus 10.1.1, promising sources of lytic agents.</title>
        <authorList>
            <person name="Tarlachkov S.V."/>
            <person name="Kudryakova I.V."/>
            <person name="Afoshin A.S."/>
            <person name="Leontyevskaya E.A."/>
            <person name="Leontyevskaya N.V."/>
        </authorList>
    </citation>
    <scope>NUCLEOTIDE SEQUENCE [LARGE SCALE GENOMIC DNA]</scope>
    <source>
        <strain evidence="3 4">10.1.1</strain>
    </source>
</reference>
<organism evidence="3 4">
    <name type="scientific">Lysobacter gummosus</name>
    <dbReference type="NCBI Taxonomy" id="262324"/>
    <lineage>
        <taxon>Bacteria</taxon>
        <taxon>Pseudomonadati</taxon>
        <taxon>Pseudomonadota</taxon>
        <taxon>Gammaproteobacteria</taxon>
        <taxon>Lysobacterales</taxon>
        <taxon>Lysobacteraceae</taxon>
        <taxon>Lysobacter</taxon>
    </lineage>
</organism>
<feature type="transmembrane region" description="Helical" evidence="1">
    <location>
        <begin position="262"/>
        <end position="284"/>
    </location>
</feature>
<accession>A0ABY3XJY1</accession>
<keyword evidence="1" id="KW-0812">Transmembrane</keyword>